<dbReference type="PATRIC" id="fig|1424334.3.peg.3702"/>
<proteinExistence type="predicted"/>
<accession>V8QPJ4</accession>
<dbReference type="SMART" id="SM00382">
    <property type="entry name" value="AAA"/>
    <property type="match status" value="1"/>
</dbReference>
<dbReference type="GO" id="GO:0005524">
    <property type="term" value="F:ATP binding"/>
    <property type="evidence" value="ECO:0007669"/>
    <property type="project" value="UniProtKB-KW"/>
</dbReference>
<evidence type="ECO:0000256" key="3">
    <source>
        <dbReference type="ARBA" id="ARBA00022741"/>
    </source>
</evidence>
<dbReference type="eggNOG" id="COG0411">
    <property type="taxonomic scope" value="Bacteria"/>
</dbReference>
<dbReference type="Gene3D" id="3.40.50.300">
    <property type="entry name" value="P-loop containing nucleotide triphosphate hydrolases"/>
    <property type="match status" value="1"/>
</dbReference>
<dbReference type="GO" id="GO:0005886">
    <property type="term" value="C:plasma membrane"/>
    <property type="evidence" value="ECO:0007669"/>
    <property type="project" value="TreeGrafter"/>
</dbReference>
<dbReference type="Pfam" id="PF12399">
    <property type="entry name" value="BCA_ABC_TP_C"/>
    <property type="match status" value="1"/>
</dbReference>
<evidence type="ECO:0000313" key="7">
    <source>
        <dbReference type="Proteomes" id="UP000018733"/>
    </source>
</evidence>
<sequence length="262" mass="28350">MNTGSILLEGKNVTRKFGALVAVNDVSLQLFEREIHAVIGTNGAGKSTLTYLLSGELPLTQGHVLLRGRDISSWSQPARSQAGIGRSYQRNNIFLPLSVRENCRLAAQAKIQKPWQIWSSAQHCRQSLALADQALEHAGLAQQAATVAANLSHGQKRQLEVAMCLAQQPDVVLLDEPLAGMGAEESERMLELLQRLKKDLAILLIEHDMDAVFAVADRLTVMVNGSVLASGLPQDIRSNSEVQTAYLGEAEPLPDALAAPFS</sequence>
<keyword evidence="7" id="KW-1185">Reference proteome</keyword>
<dbReference type="GO" id="GO:0016887">
    <property type="term" value="F:ATP hydrolysis activity"/>
    <property type="evidence" value="ECO:0007669"/>
    <property type="project" value="InterPro"/>
</dbReference>
<keyword evidence="2" id="KW-1003">Cell membrane</keyword>
<dbReference type="InterPro" id="IPR051120">
    <property type="entry name" value="ABC_AA/LPS_Transport"/>
</dbReference>
<dbReference type="OrthoDB" id="9781337at2"/>
<name>V8QPJ4_9BURK</name>
<evidence type="ECO:0000256" key="2">
    <source>
        <dbReference type="ARBA" id="ARBA00022475"/>
    </source>
</evidence>
<keyword evidence="2" id="KW-0472">Membrane</keyword>
<dbReference type="CDD" id="cd03219">
    <property type="entry name" value="ABC_Mj1267_LivG_branched"/>
    <property type="match status" value="1"/>
</dbReference>
<evidence type="ECO:0000256" key="4">
    <source>
        <dbReference type="ARBA" id="ARBA00022840"/>
    </source>
</evidence>
<keyword evidence="3" id="KW-0547">Nucleotide-binding</keyword>
<dbReference type="InterPro" id="IPR027417">
    <property type="entry name" value="P-loop_NTPase"/>
</dbReference>
<feature type="domain" description="ABC transporter" evidence="5">
    <location>
        <begin position="8"/>
        <end position="249"/>
    </location>
</feature>
<reference evidence="6 7" key="1">
    <citation type="journal article" date="2014" name="Genome Announc.">
        <title>Draft Genome Sequence of Advenella kashmirensis Strain W13003, a Polycyclic Aromatic Hydrocarbon-Degrading Bacterium.</title>
        <authorList>
            <person name="Wang X."/>
            <person name="Jin D."/>
            <person name="Zhou L."/>
            <person name="Wu L."/>
            <person name="An W."/>
            <person name="Zhao L."/>
        </authorList>
    </citation>
    <scope>NUCLEOTIDE SEQUENCE [LARGE SCALE GENOMIC DNA]</scope>
    <source>
        <strain evidence="6 7">W13003</strain>
    </source>
</reference>
<dbReference type="HOGENOM" id="CLU_000604_1_2_4"/>
<evidence type="ECO:0000256" key="1">
    <source>
        <dbReference type="ARBA" id="ARBA00022448"/>
    </source>
</evidence>
<evidence type="ECO:0000259" key="5">
    <source>
        <dbReference type="PROSITE" id="PS50893"/>
    </source>
</evidence>
<dbReference type="PANTHER" id="PTHR45772:SF3">
    <property type="entry name" value="ABC TRANSPORTER ATP-BINDING PROTEIN"/>
    <property type="match status" value="1"/>
</dbReference>
<keyword evidence="4" id="KW-0067">ATP-binding</keyword>
<dbReference type="PANTHER" id="PTHR45772">
    <property type="entry name" value="CONSERVED COMPONENT OF ABC TRANSPORTER FOR NATURAL AMINO ACIDS-RELATED"/>
    <property type="match status" value="1"/>
</dbReference>
<dbReference type="InterPro" id="IPR032823">
    <property type="entry name" value="BCA_ABC_TP_C"/>
</dbReference>
<dbReference type="RefSeq" id="WP_024006620.1">
    <property type="nucleotide sequence ID" value="NZ_KI650981.1"/>
</dbReference>
<evidence type="ECO:0000313" key="6">
    <source>
        <dbReference type="EMBL" id="ETF01240.1"/>
    </source>
</evidence>
<gene>
    <name evidence="6" type="ORF">W822_18440</name>
</gene>
<dbReference type="EMBL" id="AYXT01000012">
    <property type="protein sequence ID" value="ETF01240.1"/>
    <property type="molecule type" value="Genomic_DNA"/>
</dbReference>
<organism evidence="6 7">
    <name type="scientific">Advenella kashmirensis W13003</name>
    <dbReference type="NCBI Taxonomy" id="1424334"/>
    <lineage>
        <taxon>Bacteria</taxon>
        <taxon>Pseudomonadati</taxon>
        <taxon>Pseudomonadota</taxon>
        <taxon>Betaproteobacteria</taxon>
        <taxon>Burkholderiales</taxon>
        <taxon>Alcaligenaceae</taxon>
    </lineage>
</organism>
<dbReference type="PROSITE" id="PS50893">
    <property type="entry name" value="ABC_TRANSPORTER_2"/>
    <property type="match status" value="1"/>
</dbReference>
<comment type="caution">
    <text evidence="6">The sequence shown here is derived from an EMBL/GenBank/DDBJ whole genome shotgun (WGS) entry which is preliminary data.</text>
</comment>
<dbReference type="AlphaFoldDB" id="V8QPJ4"/>
<dbReference type="InterPro" id="IPR003439">
    <property type="entry name" value="ABC_transporter-like_ATP-bd"/>
</dbReference>
<dbReference type="Proteomes" id="UP000018733">
    <property type="component" value="Unassembled WGS sequence"/>
</dbReference>
<protein>
    <submittedName>
        <fullName evidence="6">Branched-chain amino acid ABC transporter substrate-binding protein</fullName>
    </submittedName>
</protein>
<dbReference type="InterPro" id="IPR003593">
    <property type="entry name" value="AAA+_ATPase"/>
</dbReference>
<dbReference type="SUPFAM" id="SSF52540">
    <property type="entry name" value="P-loop containing nucleoside triphosphate hydrolases"/>
    <property type="match status" value="1"/>
</dbReference>
<dbReference type="STRING" id="1424334.W822_18440"/>
<keyword evidence="1" id="KW-0813">Transport</keyword>
<dbReference type="Pfam" id="PF00005">
    <property type="entry name" value="ABC_tran"/>
    <property type="match status" value="1"/>
</dbReference>